<dbReference type="CDD" id="cd00798">
    <property type="entry name" value="INT_XerDC_C"/>
    <property type="match status" value="1"/>
</dbReference>
<comment type="subcellular location">
    <subcellularLocation>
        <location evidence="1 9">Cytoplasm</location>
    </subcellularLocation>
</comment>
<dbReference type="InterPro" id="IPR044068">
    <property type="entry name" value="CB"/>
</dbReference>
<keyword evidence="3 9" id="KW-0132">Cell division</keyword>
<evidence type="ECO:0000256" key="3">
    <source>
        <dbReference type="ARBA" id="ARBA00022618"/>
    </source>
</evidence>
<dbReference type="NCBIfam" id="NF001399">
    <property type="entry name" value="PRK00283.1"/>
    <property type="match status" value="1"/>
</dbReference>
<dbReference type="EMBL" id="FRDI01000003">
    <property type="protein sequence ID" value="SHN54371.1"/>
    <property type="molecule type" value="Genomic_DNA"/>
</dbReference>
<feature type="active site" evidence="9">
    <location>
        <position position="275"/>
    </location>
</feature>
<feature type="active site" evidence="9">
    <location>
        <position position="301"/>
    </location>
</feature>
<feature type="active site" evidence="9">
    <location>
        <position position="207"/>
    </location>
</feature>
<evidence type="ECO:0000259" key="11">
    <source>
        <dbReference type="PROSITE" id="PS51900"/>
    </source>
</evidence>
<dbReference type="STRING" id="1121455.SAMN02745728_00527"/>
<dbReference type="Pfam" id="PF00589">
    <property type="entry name" value="Phage_integrase"/>
    <property type="match status" value="1"/>
</dbReference>
<dbReference type="PANTHER" id="PTHR30349">
    <property type="entry name" value="PHAGE INTEGRASE-RELATED"/>
    <property type="match status" value="1"/>
</dbReference>
<dbReference type="InterPro" id="IPR004107">
    <property type="entry name" value="Integrase_SAM-like_N"/>
</dbReference>
<comment type="similarity">
    <text evidence="9">Belongs to the 'phage' integrase family. XerC subfamily.</text>
</comment>
<dbReference type="GO" id="GO:0006313">
    <property type="term" value="P:DNA transposition"/>
    <property type="evidence" value="ECO:0007669"/>
    <property type="project" value="UniProtKB-UniRule"/>
</dbReference>
<feature type="domain" description="Tyr recombinase" evidence="10">
    <location>
        <begin position="124"/>
        <end position="323"/>
    </location>
</feature>
<evidence type="ECO:0000256" key="8">
    <source>
        <dbReference type="ARBA" id="ARBA00023306"/>
    </source>
</evidence>
<evidence type="ECO:0000256" key="6">
    <source>
        <dbReference type="ARBA" id="ARBA00023125"/>
    </source>
</evidence>
<dbReference type="InterPro" id="IPR002104">
    <property type="entry name" value="Integrase_catalytic"/>
</dbReference>
<evidence type="ECO:0000313" key="12">
    <source>
        <dbReference type="EMBL" id="SHN54371.1"/>
    </source>
</evidence>
<dbReference type="RefSeq" id="WP_072696234.1">
    <property type="nucleotide sequence ID" value="NZ_FRDI01000003.1"/>
</dbReference>
<dbReference type="GO" id="GO:0007059">
    <property type="term" value="P:chromosome segregation"/>
    <property type="evidence" value="ECO:0007669"/>
    <property type="project" value="UniProtKB-UniRule"/>
</dbReference>
<dbReference type="InterPro" id="IPR013762">
    <property type="entry name" value="Integrase-like_cat_sf"/>
</dbReference>
<dbReference type="Proteomes" id="UP000186469">
    <property type="component" value="Unassembled WGS sequence"/>
</dbReference>
<dbReference type="PROSITE" id="PS51900">
    <property type="entry name" value="CB"/>
    <property type="match status" value="1"/>
</dbReference>
<evidence type="ECO:0000259" key="10">
    <source>
        <dbReference type="PROSITE" id="PS51898"/>
    </source>
</evidence>
<dbReference type="PROSITE" id="PS51898">
    <property type="entry name" value="TYR_RECOMBINASE"/>
    <property type="match status" value="1"/>
</dbReference>
<dbReference type="AlphaFoldDB" id="A0A1M7S7D2"/>
<evidence type="ECO:0000256" key="5">
    <source>
        <dbReference type="ARBA" id="ARBA00022908"/>
    </source>
</evidence>
<feature type="active site" description="O-(3'-phospho-DNA)-tyrosine intermediate" evidence="9">
    <location>
        <position position="310"/>
    </location>
</feature>
<keyword evidence="5 9" id="KW-0229">DNA integration</keyword>
<evidence type="ECO:0000313" key="13">
    <source>
        <dbReference type="Proteomes" id="UP000186469"/>
    </source>
</evidence>
<comment type="function">
    <text evidence="9">Site-specific tyrosine recombinase, which acts by catalyzing the cutting and rejoining of the recombining DNA molecules. The XerC-XerD complex is essential to convert dimers of the bacterial chromosome into monomers to permit their segregation at cell division. It also contributes to the segregational stability of plasmids.</text>
</comment>
<accession>A0A1M7S7D2</accession>
<dbReference type="Pfam" id="PF02899">
    <property type="entry name" value="Phage_int_SAM_1"/>
    <property type="match status" value="1"/>
</dbReference>
<feature type="domain" description="Core-binding (CB)" evidence="11">
    <location>
        <begin position="15"/>
        <end position="103"/>
    </location>
</feature>
<keyword evidence="13" id="KW-1185">Reference proteome</keyword>
<keyword evidence="7 9" id="KW-0233">DNA recombination</keyword>
<dbReference type="GO" id="GO:0003677">
    <property type="term" value="F:DNA binding"/>
    <property type="evidence" value="ECO:0007669"/>
    <property type="project" value="UniProtKB-UniRule"/>
</dbReference>
<evidence type="ECO:0000256" key="7">
    <source>
        <dbReference type="ARBA" id="ARBA00023172"/>
    </source>
</evidence>
<dbReference type="SUPFAM" id="SSF56349">
    <property type="entry name" value="DNA breaking-rejoining enzymes"/>
    <property type="match status" value="1"/>
</dbReference>
<dbReference type="Gene3D" id="1.10.150.130">
    <property type="match status" value="1"/>
</dbReference>
<dbReference type="InterPro" id="IPR050090">
    <property type="entry name" value="Tyrosine_recombinase_XerCD"/>
</dbReference>
<name>A0A1M7S7D2_9BACT</name>
<reference evidence="12 13" key="1">
    <citation type="submission" date="2016-12" db="EMBL/GenBank/DDBJ databases">
        <authorList>
            <person name="Song W.-J."/>
            <person name="Kurnit D.M."/>
        </authorList>
    </citation>
    <scope>NUCLEOTIDE SEQUENCE [LARGE SCALE GENOMIC DNA]</scope>
    <source>
        <strain evidence="12 13">DSM 11393</strain>
    </source>
</reference>
<evidence type="ECO:0000256" key="4">
    <source>
        <dbReference type="ARBA" id="ARBA00022829"/>
    </source>
</evidence>
<dbReference type="GO" id="GO:0051301">
    <property type="term" value="P:cell division"/>
    <property type="evidence" value="ECO:0007669"/>
    <property type="project" value="UniProtKB-KW"/>
</dbReference>
<comment type="subunit">
    <text evidence="9">Forms a cyclic heterotetrameric complex composed of two molecules of XerC and two molecules of XerD.</text>
</comment>
<dbReference type="InterPro" id="IPR010998">
    <property type="entry name" value="Integrase_recombinase_N"/>
</dbReference>
<proteinExistence type="inferred from homology"/>
<protein>
    <recommendedName>
        <fullName evidence="9">Tyrosine recombinase XerC</fullName>
    </recommendedName>
</protein>
<evidence type="ECO:0000256" key="1">
    <source>
        <dbReference type="ARBA" id="ARBA00004496"/>
    </source>
</evidence>
<keyword evidence="6 9" id="KW-0238">DNA-binding</keyword>
<dbReference type="GO" id="GO:0005737">
    <property type="term" value="C:cytoplasm"/>
    <property type="evidence" value="ECO:0007669"/>
    <property type="project" value="UniProtKB-SubCell"/>
</dbReference>
<dbReference type="GO" id="GO:0009037">
    <property type="term" value="F:tyrosine-based site-specific recombinase activity"/>
    <property type="evidence" value="ECO:0007669"/>
    <property type="project" value="UniProtKB-UniRule"/>
</dbReference>
<organism evidence="12 13">
    <name type="scientific">Desulfovibrio litoralis DSM 11393</name>
    <dbReference type="NCBI Taxonomy" id="1121455"/>
    <lineage>
        <taxon>Bacteria</taxon>
        <taxon>Pseudomonadati</taxon>
        <taxon>Thermodesulfobacteriota</taxon>
        <taxon>Desulfovibrionia</taxon>
        <taxon>Desulfovibrionales</taxon>
        <taxon>Desulfovibrionaceae</taxon>
        <taxon>Desulfovibrio</taxon>
    </lineage>
</organism>
<keyword evidence="4 9" id="KW-0159">Chromosome partition</keyword>
<dbReference type="OrthoDB" id="9801717at2"/>
<evidence type="ECO:0000256" key="9">
    <source>
        <dbReference type="HAMAP-Rule" id="MF_01808"/>
    </source>
</evidence>
<keyword evidence="8 9" id="KW-0131">Cell cycle</keyword>
<dbReference type="PANTHER" id="PTHR30349:SF77">
    <property type="entry name" value="TYROSINE RECOMBINASE XERC"/>
    <property type="match status" value="1"/>
</dbReference>
<feature type="active site" evidence="9">
    <location>
        <position position="278"/>
    </location>
</feature>
<gene>
    <name evidence="9" type="primary">xerC</name>
    <name evidence="12" type="ORF">SAMN02745728_00527</name>
</gene>
<feature type="active site" evidence="9">
    <location>
        <position position="183"/>
    </location>
</feature>
<dbReference type="InterPro" id="IPR023009">
    <property type="entry name" value="Tyrosine_recombinase_XerC/XerD"/>
</dbReference>
<keyword evidence="2 9" id="KW-0963">Cytoplasm</keyword>
<dbReference type="HAMAP" id="MF_01808">
    <property type="entry name" value="Recomb_XerC_XerD"/>
    <property type="match status" value="1"/>
</dbReference>
<evidence type="ECO:0000256" key="2">
    <source>
        <dbReference type="ARBA" id="ARBA00022490"/>
    </source>
</evidence>
<sequence>MKTKKDSIKQGKTQSNIPECVEMFLAHLEYEKAYSADTLSAYTLDLEQFESFLQTKNLTLNKLEQISPKEVKGFLSELHRRQVSRTSMGRKLSTLRSFFKFMARLGKVEKVPTLGIANPKQDKRQPKHLNVDQAYALLEVDKKNTSDNEPSNQKILALGTKETQAIHARDLALIELLYGSGLRISEALNLNLKDYTQGAKIIKVRGKGNKERLAPLTEKSQEALDKWLNLKDCIPAESEALFIGVRGDRLQRRQAQRVLETLCKQANLSETVSPHALRHSFATHLLESGADLRSVQELLGHSRLSTTQRYTHLNLAKLVEVYDKAHPKSDN</sequence>
<dbReference type="Gene3D" id="1.10.443.10">
    <property type="entry name" value="Intergrase catalytic core"/>
    <property type="match status" value="1"/>
</dbReference>
<dbReference type="InterPro" id="IPR011010">
    <property type="entry name" value="DNA_brk_join_enz"/>
</dbReference>